<evidence type="ECO:0000313" key="2">
    <source>
        <dbReference type="EMBL" id="KAK8062221.1"/>
    </source>
</evidence>
<gene>
    <name evidence="2" type="ORF">PG997_014318</name>
</gene>
<feature type="region of interest" description="Disordered" evidence="1">
    <location>
        <begin position="1"/>
        <end position="92"/>
    </location>
</feature>
<dbReference type="EMBL" id="JAQQWN010000010">
    <property type="protein sequence ID" value="KAK8062221.1"/>
    <property type="molecule type" value="Genomic_DNA"/>
</dbReference>
<organism evidence="2 3">
    <name type="scientific">Apiospora hydei</name>
    <dbReference type="NCBI Taxonomy" id="1337664"/>
    <lineage>
        <taxon>Eukaryota</taxon>
        <taxon>Fungi</taxon>
        <taxon>Dikarya</taxon>
        <taxon>Ascomycota</taxon>
        <taxon>Pezizomycotina</taxon>
        <taxon>Sordariomycetes</taxon>
        <taxon>Xylariomycetidae</taxon>
        <taxon>Amphisphaeriales</taxon>
        <taxon>Apiosporaceae</taxon>
        <taxon>Apiospora</taxon>
    </lineage>
</organism>
<feature type="compositionally biased region" description="Low complexity" evidence="1">
    <location>
        <begin position="209"/>
        <end position="232"/>
    </location>
</feature>
<accession>A0ABR1UTF6</accession>
<comment type="caution">
    <text evidence="2">The sequence shown here is derived from an EMBL/GenBank/DDBJ whole genome shotgun (WGS) entry which is preliminary data.</text>
</comment>
<feature type="compositionally biased region" description="Low complexity" evidence="1">
    <location>
        <begin position="51"/>
        <end position="66"/>
    </location>
</feature>
<feature type="compositionally biased region" description="Basic and acidic residues" evidence="1">
    <location>
        <begin position="1"/>
        <end position="26"/>
    </location>
</feature>
<proteinExistence type="predicted"/>
<protein>
    <submittedName>
        <fullName evidence="2">Uncharacterized protein</fullName>
    </submittedName>
</protein>
<dbReference type="Proteomes" id="UP001433268">
    <property type="component" value="Unassembled WGS sequence"/>
</dbReference>
<dbReference type="GeneID" id="92051692"/>
<name>A0ABR1UTF6_9PEZI</name>
<feature type="region of interest" description="Disordered" evidence="1">
    <location>
        <begin position="207"/>
        <end position="232"/>
    </location>
</feature>
<keyword evidence="3" id="KW-1185">Reference proteome</keyword>
<sequence>MDDHGDSETPHPHPLDLEDEDQHHADAPGLPSYQEATSGTRQPPPSYFHPDTTNATSGADSTTTTTYPDEKARPYGHDNAVQPPAAAIPSSSRQQPAAALTFIISLQNASALLRKKIAIRPAGGLAHIGWEVEYASKYRAAVNRFEGPGAEQQQRGGEEKKAARGPECLRGFPREVAALKYPEFIVPGWGGDEKQQQQQSFMSEKAMLGAGHNPPAGAPATTQNPSTSSSSQAAAAGFDLGSLFSEQLEQLDPVPDAVPGRGSGGEAHPCAVHAVCALGQRAGILKIFPQNRREEGSVKMKFEDPVFIEEIVIACAAMVGMQDRLGMVSSLVEAGAEAVWRCSGIFTLLHGVHACSSFGPDFAKLPSNDTSATIAVSVQIKFKMGWWEEGFGMTDVPESETGGMVWKAGVGPFLGTALSSLSASRPAGLRSLTRQICNYVCGPRAWRMARSCIIIWKIWGIADEEPFGATLYLFYNVFTKHDGEV</sequence>
<reference evidence="2 3" key="1">
    <citation type="submission" date="2023-01" db="EMBL/GenBank/DDBJ databases">
        <title>Analysis of 21 Apiospora genomes using comparative genomics revels a genus with tremendous synthesis potential of carbohydrate active enzymes and secondary metabolites.</title>
        <authorList>
            <person name="Sorensen T."/>
        </authorList>
    </citation>
    <scope>NUCLEOTIDE SEQUENCE [LARGE SCALE GENOMIC DNA]</scope>
    <source>
        <strain evidence="2 3">CBS 114990</strain>
    </source>
</reference>
<evidence type="ECO:0000256" key="1">
    <source>
        <dbReference type="SAM" id="MobiDB-lite"/>
    </source>
</evidence>
<dbReference type="RefSeq" id="XP_066660820.1">
    <property type="nucleotide sequence ID" value="XM_066818632.1"/>
</dbReference>
<evidence type="ECO:0000313" key="3">
    <source>
        <dbReference type="Proteomes" id="UP001433268"/>
    </source>
</evidence>